<dbReference type="Proteomes" id="UP001142489">
    <property type="component" value="Unassembled WGS sequence"/>
</dbReference>
<dbReference type="AlphaFoldDB" id="A0A9Q0XEQ2"/>
<feature type="domain" description="Zinc finger HIT" evidence="1">
    <location>
        <begin position="103"/>
        <end position="159"/>
    </location>
</feature>
<dbReference type="InterPro" id="IPR048371">
    <property type="entry name" value="ZNHIT3_C"/>
</dbReference>
<dbReference type="OrthoDB" id="18412at2759"/>
<organism evidence="2 3">
    <name type="scientific">Phrynocephalus forsythii</name>
    <dbReference type="NCBI Taxonomy" id="171643"/>
    <lineage>
        <taxon>Eukaryota</taxon>
        <taxon>Metazoa</taxon>
        <taxon>Chordata</taxon>
        <taxon>Craniata</taxon>
        <taxon>Vertebrata</taxon>
        <taxon>Euteleostomi</taxon>
        <taxon>Lepidosauria</taxon>
        <taxon>Squamata</taxon>
        <taxon>Bifurcata</taxon>
        <taxon>Unidentata</taxon>
        <taxon>Episquamata</taxon>
        <taxon>Toxicofera</taxon>
        <taxon>Iguania</taxon>
        <taxon>Acrodonta</taxon>
        <taxon>Agamidae</taxon>
        <taxon>Agaminae</taxon>
        <taxon>Phrynocephalus</taxon>
    </lineage>
</organism>
<dbReference type="Pfam" id="PF21373">
    <property type="entry name" value="ZNHIT3_C"/>
    <property type="match status" value="1"/>
</dbReference>
<accession>A0A9Q0XEQ2</accession>
<keyword evidence="3" id="KW-1185">Reference proteome</keyword>
<evidence type="ECO:0000259" key="1">
    <source>
        <dbReference type="Pfam" id="PF21373"/>
    </source>
</evidence>
<name>A0A9Q0XEQ2_9SAUR</name>
<evidence type="ECO:0000313" key="2">
    <source>
        <dbReference type="EMBL" id="KAJ7308871.1"/>
    </source>
</evidence>
<reference evidence="2" key="1">
    <citation type="journal article" date="2023" name="DNA Res.">
        <title>Chromosome-level genome assembly of Phrynocephalus forsythii using third-generation DNA sequencing and Hi-C analysis.</title>
        <authorList>
            <person name="Qi Y."/>
            <person name="Zhao W."/>
            <person name="Zhao Y."/>
            <person name="Niu C."/>
            <person name="Cao S."/>
            <person name="Zhang Y."/>
        </authorList>
    </citation>
    <scope>NUCLEOTIDE SEQUENCE</scope>
    <source>
        <tissue evidence="2">Muscle</tissue>
    </source>
</reference>
<sequence length="170" mass="19406">MTVKYYCITIVTGKICPPPLIIKTESSCRKSGIGHFKTCCSVSCCQRHRDRCKSKADFVAQPANLDAPQDIWREKRLNAEGSSWSVDDILTEDDEDDRVPLEKLQLLGESEELKGILHNPHLQRLLLSVDRAEDKNALLKKYMQEPLFVEFADCCLRTVEPSEKENDLPR</sequence>
<dbReference type="EMBL" id="JAPFRF010000017">
    <property type="protein sequence ID" value="KAJ7308871.1"/>
    <property type="molecule type" value="Genomic_DNA"/>
</dbReference>
<proteinExistence type="predicted"/>
<evidence type="ECO:0000313" key="3">
    <source>
        <dbReference type="Proteomes" id="UP001142489"/>
    </source>
</evidence>
<comment type="caution">
    <text evidence="2">The sequence shown here is derived from an EMBL/GenBank/DDBJ whole genome shotgun (WGS) entry which is preliminary data.</text>
</comment>
<gene>
    <name evidence="2" type="ORF">JRQ81_008145</name>
</gene>
<protein>
    <recommendedName>
        <fullName evidence="1">Zinc finger HIT domain-containing protein</fullName>
    </recommendedName>
</protein>